<evidence type="ECO:0000256" key="4">
    <source>
        <dbReference type="ARBA" id="ARBA00022840"/>
    </source>
</evidence>
<dbReference type="Gene3D" id="2.20.150.10">
    <property type="entry name" value="putative 5-dehydro-2- deoxygluconokinase"/>
    <property type="match status" value="1"/>
</dbReference>
<feature type="transmembrane region" description="Helical" evidence="5">
    <location>
        <begin position="51"/>
        <end position="73"/>
    </location>
</feature>
<keyword evidence="5" id="KW-1133">Transmembrane helix</keyword>
<dbReference type="Gene3D" id="3.40.1190.20">
    <property type="match status" value="1"/>
</dbReference>
<keyword evidence="2" id="KW-0547">Nucleotide-binding</keyword>
<evidence type="ECO:0000256" key="3">
    <source>
        <dbReference type="ARBA" id="ARBA00022777"/>
    </source>
</evidence>
<dbReference type="Proteomes" id="UP001231189">
    <property type="component" value="Unassembled WGS sequence"/>
</dbReference>
<gene>
    <name evidence="6" type="ORF">QYE76_063815</name>
</gene>
<protein>
    <submittedName>
        <fullName evidence="6">Uncharacterized protein</fullName>
    </submittedName>
</protein>
<dbReference type="GO" id="GO:0016301">
    <property type="term" value="F:kinase activity"/>
    <property type="evidence" value="ECO:0007669"/>
    <property type="project" value="UniProtKB-KW"/>
</dbReference>
<dbReference type="EMBL" id="JAUUTY010000004">
    <property type="protein sequence ID" value="KAK1646010.1"/>
    <property type="molecule type" value="Genomic_DNA"/>
</dbReference>
<dbReference type="AlphaFoldDB" id="A0AAD8W8K6"/>
<dbReference type="GO" id="GO:0005524">
    <property type="term" value="F:ATP binding"/>
    <property type="evidence" value="ECO:0007669"/>
    <property type="project" value="UniProtKB-KW"/>
</dbReference>
<evidence type="ECO:0000256" key="1">
    <source>
        <dbReference type="ARBA" id="ARBA00022679"/>
    </source>
</evidence>
<keyword evidence="1" id="KW-0808">Transferase</keyword>
<organism evidence="6 7">
    <name type="scientific">Lolium multiflorum</name>
    <name type="common">Italian ryegrass</name>
    <name type="synonym">Lolium perenne subsp. multiflorum</name>
    <dbReference type="NCBI Taxonomy" id="4521"/>
    <lineage>
        <taxon>Eukaryota</taxon>
        <taxon>Viridiplantae</taxon>
        <taxon>Streptophyta</taxon>
        <taxon>Embryophyta</taxon>
        <taxon>Tracheophyta</taxon>
        <taxon>Spermatophyta</taxon>
        <taxon>Magnoliopsida</taxon>
        <taxon>Liliopsida</taxon>
        <taxon>Poales</taxon>
        <taxon>Poaceae</taxon>
        <taxon>BOP clade</taxon>
        <taxon>Pooideae</taxon>
        <taxon>Poodae</taxon>
        <taxon>Poeae</taxon>
        <taxon>Poeae Chloroplast Group 2 (Poeae type)</taxon>
        <taxon>Loliodinae</taxon>
        <taxon>Loliinae</taxon>
        <taxon>Lolium</taxon>
    </lineage>
</organism>
<proteinExistence type="predicted"/>
<name>A0AAD8W8K6_LOLMU</name>
<dbReference type="InterPro" id="IPR029056">
    <property type="entry name" value="Ribokinase-like"/>
</dbReference>
<evidence type="ECO:0000256" key="5">
    <source>
        <dbReference type="SAM" id="Phobius"/>
    </source>
</evidence>
<reference evidence="6" key="1">
    <citation type="submission" date="2023-07" db="EMBL/GenBank/DDBJ databases">
        <title>A chromosome-level genome assembly of Lolium multiflorum.</title>
        <authorList>
            <person name="Chen Y."/>
            <person name="Copetti D."/>
            <person name="Kolliker R."/>
            <person name="Studer B."/>
        </authorList>
    </citation>
    <scope>NUCLEOTIDE SEQUENCE</scope>
    <source>
        <strain evidence="6">02402/16</strain>
        <tissue evidence="6">Leaf</tissue>
    </source>
</reference>
<keyword evidence="5" id="KW-0812">Transmembrane</keyword>
<evidence type="ECO:0000313" key="7">
    <source>
        <dbReference type="Proteomes" id="UP001231189"/>
    </source>
</evidence>
<dbReference type="InterPro" id="IPR023314">
    <property type="entry name" value="Myo_inos_IolC-like_sf"/>
</dbReference>
<keyword evidence="3" id="KW-0418">Kinase</keyword>
<keyword evidence="7" id="KW-1185">Reference proteome</keyword>
<accession>A0AAD8W8K6</accession>
<keyword evidence="4" id="KW-0067">ATP-binding</keyword>
<evidence type="ECO:0000256" key="2">
    <source>
        <dbReference type="ARBA" id="ARBA00022741"/>
    </source>
</evidence>
<keyword evidence="5" id="KW-0472">Membrane</keyword>
<evidence type="ECO:0000313" key="6">
    <source>
        <dbReference type="EMBL" id="KAK1646010.1"/>
    </source>
</evidence>
<sequence>MFDTEACTAFLFVGLRADGTRGFMFYRNSRADMILTAYELNVELIKRLHTLALVLVISMTWGLGSAEGIFFVFT</sequence>
<comment type="caution">
    <text evidence="6">The sequence shown here is derived from an EMBL/GenBank/DDBJ whole genome shotgun (WGS) entry which is preliminary data.</text>
</comment>